<dbReference type="PANTHER" id="PTHR11066">
    <property type="entry name" value="ACYL-COA THIOESTERASE"/>
    <property type="match status" value="1"/>
</dbReference>
<keyword evidence="2" id="KW-0378">Hydrolase</keyword>
<dbReference type="CDD" id="cd03445">
    <property type="entry name" value="Thioesterase_II_repeat2"/>
    <property type="match status" value="1"/>
</dbReference>
<dbReference type="EMBL" id="JAQQWI010000014">
    <property type="protein sequence ID" value="KAK8013168.1"/>
    <property type="molecule type" value="Genomic_DNA"/>
</dbReference>
<dbReference type="InterPro" id="IPR003703">
    <property type="entry name" value="Acyl_CoA_thio"/>
</dbReference>
<accession>A0ABR1RJ21</accession>
<evidence type="ECO:0000313" key="6">
    <source>
        <dbReference type="Proteomes" id="UP001396898"/>
    </source>
</evidence>
<evidence type="ECO:0000259" key="3">
    <source>
        <dbReference type="Pfam" id="PF13622"/>
    </source>
</evidence>
<dbReference type="Proteomes" id="UP001396898">
    <property type="component" value="Unassembled WGS sequence"/>
</dbReference>
<evidence type="ECO:0000259" key="4">
    <source>
        <dbReference type="Pfam" id="PF20789"/>
    </source>
</evidence>
<keyword evidence="6" id="KW-1185">Reference proteome</keyword>
<dbReference type="Pfam" id="PF13622">
    <property type="entry name" value="4HBT_3"/>
    <property type="match status" value="1"/>
</dbReference>
<feature type="domain" description="Acyl-CoA thioesterase-like C-terminal" evidence="4">
    <location>
        <begin position="166"/>
        <end position="303"/>
    </location>
</feature>
<comment type="similarity">
    <text evidence="1">Belongs to the C/M/P thioester hydrolase family.</text>
</comment>
<dbReference type="Gene3D" id="2.40.160.210">
    <property type="entry name" value="Acyl-CoA thioesterase, double hotdog domain"/>
    <property type="match status" value="1"/>
</dbReference>
<evidence type="ECO:0000256" key="1">
    <source>
        <dbReference type="ARBA" id="ARBA00006538"/>
    </source>
</evidence>
<dbReference type="InterPro" id="IPR029069">
    <property type="entry name" value="HotDog_dom_sf"/>
</dbReference>
<dbReference type="PANTHER" id="PTHR11066:SF34">
    <property type="entry name" value="ACYL-COENZYME A THIOESTERASE 8"/>
    <property type="match status" value="1"/>
</dbReference>
<gene>
    <name evidence="5" type="ORF">PG991_009439</name>
</gene>
<reference evidence="5 6" key="1">
    <citation type="submission" date="2023-01" db="EMBL/GenBank/DDBJ databases">
        <title>Analysis of 21 Apiospora genomes using comparative genomics revels a genus with tremendous synthesis potential of carbohydrate active enzymes and secondary metabolites.</title>
        <authorList>
            <person name="Sorensen T."/>
        </authorList>
    </citation>
    <scope>NUCLEOTIDE SEQUENCE [LARGE SCALE GENOMIC DNA]</scope>
    <source>
        <strain evidence="5 6">CBS 20057</strain>
    </source>
</reference>
<dbReference type="InterPro" id="IPR049449">
    <property type="entry name" value="TesB_ACOT8-like_N"/>
</dbReference>
<name>A0ABR1RJ21_9PEZI</name>
<comment type="caution">
    <text evidence="5">The sequence shown here is derived from an EMBL/GenBank/DDBJ whole genome shotgun (WGS) entry which is preliminary data.</text>
</comment>
<dbReference type="InterPro" id="IPR049450">
    <property type="entry name" value="ACOT8-like_C"/>
</dbReference>
<organism evidence="5 6">
    <name type="scientific">Apiospora marii</name>
    <dbReference type="NCBI Taxonomy" id="335849"/>
    <lineage>
        <taxon>Eukaryota</taxon>
        <taxon>Fungi</taxon>
        <taxon>Dikarya</taxon>
        <taxon>Ascomycota</taxon>
        <taxon>Pezizomycotina</taxon>
        <taxon>Sordariomycetes</taxon>
        <taxon>Xylariomycetidae</taxon>
        <taxon>Amphisphaeriales</taxon>
        <taxon>Apiosporaceae</taxon>
        <taxon>Apiospora</taxon>
    </lineage>
</organism>
<dbReference type="InterPro" id="IPR042171">
    <property type="entry name" value="Acyl-CoA_hotdog"/>
</dbReference>
<evidence type="ECO:0000313" key="5">
    <source>
        <dbReference type="EMBL" id="KAK8013168.1"/>
    </source>
</evidence>
<proteinExistence type="inferred from homology"/>
<protein>
    <submittedName>
        <fullName evidence="5">Acyl-CoA thioesterase II</fullName>
    </submittedName>
</protein>
<feature type="domain" description="Acyl-CoA thioesterase-like N-terminal HotDog" evidence="3">
    <location>
        <begin position="34"/>
        <end position="110"/>
    </location>
</feature>
<dbReference type="CDD" id="cd03444">
    <property type="entry name" value="Thioesterase_II_repeat1"/>
    <property type="match status" value="1"/>
</dbReference>
<sequence>MAPSSLLEALVSVAQLPGSAPDTFVNEGPLIQQPVGDGAFGGSVIGQAVSAASSTVPSGFDLYSSQLSFLRPVKAKQAATYYVERIADGRNYCTRIVRVTQGGPCLFMSIMAFQKRPRTVEGGTNNNPTFADPIPDIGGFSPNDLSRQGFEQMHFQIGDGQKLSQLGMKVEDPFDSRLIPFKSGCDPSQARAHGYVRATATTPLTLSAAVNTASLALLSDQSLFELSVFANWDSVPKEWRRLAMTVSLNSRISFYVPTAKVDEWMVCDSGVSWWANGRVSADQRFWNYETGELLMSCTQDAVVSRSESML</sequence>
<evidence type="ECO:0000256" key="2">
    <source>
        <dbReference type="ARBA" id="ARBA00022801"/>
    </source>
</evidence>
<dbReference type="Pfam" id="PF20789">
    <property type="entry name" value="4HBT_3C"/>
    <property type="match status" value="1"/>
</dbReference>
<dbReference type="SUPFAM" id="SSF54637">
    <property type="entry name" value="Thioesterase/thiol ester dehydrase-isomerase"/>
    <property type="match status" value="2"/>
</dbReference>